<evidence type="ECO:0000256" key="2">
    <source>
        <dbReference type="ARBA" id="ARBA00007362"/>
    </source>
</evidence>
<feature type="transmembrane region" description="Helical" evidence="6">
    <location>
        <begin position="189"/>
        <end position="208"/>
    </location>
</feature>
<feature type="transmembrane region" description="Helical" evidence="6">
    <location>
        <begin position="253"/>
        <end position="270"/>
    </location>
</feature>
<reference evidence="8" key="1">
    <citation type="journal article" date="2014" name="Int. J. Syst. Evol. Microbiol.">
        <title>Complete genome sequence of Corynebacterium casei LMG S-19264T (=DSM 44701T), isolated from a smear-ripened cheese.</title>
        <authorList>
            <consortium name="US DOE Joint Genome Institute (JGI-PGF)"/>
            <person name="Walter F."/>
            <person name="Albersmeier A."/>
            <person name="Kalinowski J."/>
            <person name="Ruckert C."/>
        </authorList>
    </citation>
    <scope>NUCLEOTIDE SEQUENCE</scope>
    <source>
        <strain evidence="8">KCTC 23714</strain>
    </source>
</reference>
<comment type="subcellular location">
    <subcellularLocation>
        <location evidence="1">Membrane</location>
        <topology evidence="1">Multi-pass membrane protein</topology>
    </subcellularLocation>
</comment>
<evidence type="ECO:0000256" key="5">
    <source>
        <dbReference type="ARBA" id="ARBA00023136"/>
    </source>
</evidence>
<feature type="transmembrane region" description="Helical" evidence="6">
    <location>
        <begin position="276"/>
        <end position="294"/>
    </location>
</feature>
<dbReference type="Proteomes" id="UP000628984">
    <property type="component" value="Unassembled WGS sequence"/>
</dbReference>
<dbReference type="InterPro" id="IPR050638">
    <property type="entry name" value="AA-Vitamin_Transporters"/>
</dbReference>
<evidence type="ECO:0000259" key="7">
    <source>
        <dbReference type="Pfam" id="PF00892"/>
    </source>
</evidence>
<dbReference type="PANTHER" id="PTHR32322">
    <property type="entry name" value="INNER MEMBRANE TRANSPORTER"/>
    <property type="match status" value="1"/>
</dbReference>
<name>A0A918J1U6_9RHOB</name>
<accession>A0A918J1U6</accession>
<reference evidence="8" key="2">
    <citation type="submission" date="2020-09" db="EMBL/GenBank/DDBJ databases">
        <authorList>
            <person name="Sun Q."/>
            <person name="Kim S."/>
        </authorList>
    </citation>
    <scope>NUCLEOTIDE SEQUENCE</scope>
    <source>
        <strain evidence="8">KCTC 23714</strain>
    </source>
</reference>
<evidence type="ECO:0000256" key="1">
    <source>
        <dbReference type="ARBA" id="ARBA00004141"/>
    </source>
</evidence>
<evidence type="ECO:0000256" key="6">
    <source>
        <dbReference type="SAM" id="Phobius"/>
    </source>
</evidence>
<dbReference type="InterPro" id="IPR037185">
    <property type="entry name" value="EmrE-like"/>
</dbReference>
<dbReference type="Pfam" id="PF00892">
    <property type="entry name" value="EamA"/>
    <property type="match status" value="2"/>
</dbReference>
<evidence type="ECO:0000256" key="4">
    <source>
        <dbReference type="ARBA" id="ARBA00022989"/>
    </source>
</evidence>
<comment type="caution">
    <text evidence="8">The sequence shown here is derived from an EMBL/GenBank/DDBJ whole genome shotgun (WGS) entry which is preliminary data.</text>
</comment>
<keyword evidence="5 6" id="KW-0472">Membrane</keyword>
<evidence type="ECO:0000256" key="3">
    <source>
        <dbReference type="ARBA" id="ARBA00022692"/>
    </source>
</evidence>
<dbReference type="GO" id="GO:0005524">
    <property type="term" value="F:ATP binding"/>
    <property type="evidence" value="ECO:0007669"/>
    <property type="project" value="UniProtKB-KW"/>
</dbReference>
<feature type="transmembrane region" description="Helical" evidence="6">
    <location>
        <begin position="74"/>
        <end position="96"/>
    </location>
</feature>
<sequence>MQQPATVHAPSALWRAAPFVFVLLWSGGFVFGKLGLAYSEPMTMLALRYGLAVAVLVPLAMIRRPLWPVAAGHWAALVLTGILIQGVYFGLAYLAMKRGMNAGTTAIIMSLQPALVAALTPLLGGRRSGPLLWLGLAVGMAGVVLAIWSEGSLGPSPWGASLLALGALAGIGTATLFEKWHGFRTDPVASGLVQYVVGFVLLAPLAALTERMAIDWQPELVMALAYLVLANSLVSIGLYLAMVQRGDATQISSYMYLVPPLAMILAWALLGERLHPLALAGLALSAFGVYVVSYQTR</sequence>
<dbReference type="GO" id="GO:0016020">
    <property type="term" value="C:membrane"/>
    <property type="evidence" value="ECO:0007669"/>
    <property type="project" value="UniProtKB-SubCell"/>
</dbReference>
<feature type="transmembrane region" description="Helical" evidence="6">
    <location>
        <begin position="12"/>
        <end position="32"/>
    </location>
</feature>
<keyword evidence="3 6" id="KW-0812">Transmembrane</keyword>
<feature type="domain" description="EamA" evidence="7">
    <location>
        <begin position="20"/>
        <end position="147"/>
    </location>
</feature>
<dbReference type="PANTHER" id="PTHR32322:SF2">
    <property type="entry name" value="EAMA DOMAIN-CONTAINING PROTEIN"/>
    <property type="match status" value="1"/>
</dbReference>
<comment type="similarity">
    <text evidence="2">Belongs to the EamA transporter family.</text>
</comment>
<dbReference type="AlphaFoldDB" id="A0A918J1U6"/>
<evidence type="ECO:0000313" key="9">
    <source>
        <dbReference type="Proteomes" id="UP000628984"/>
    </source>
</evidence>
<keyword evidence="8" id="KW-0547">Nucleotide-binding</keyword>
<keyword evidence="8" id="KW-0067">ATP-binding</keyword>
<feature type="domain" description="EamA" evidence="7">
    <location>
        <begin position="161"/>
        <end position="293"/>
    </location>
</feature>
<feature type="transmembrane region" description="Helical" evidence="6">
    <location>
        <begin position="44"/>
        <end position="62"/>
    </location>
</feature>
<dbReference type="RefSeq" id="WP_189635156.1">
    <property type="nucleotide sequence ID" value="NZ_BMYQ01000016.1"/>
</dbReference>
<dbReference type="InterPro" id="IPR000620">
    <property type="entry name" value="EamA_dom"/>
</dbReference>
<proteinExistence type="inferred from homology"/>
<evidence type="ECO:0000313" key="8">
    <source>
        <dbReference type="EMBL" id="GGW43560.1"/>
    </source>
</evidence>
<organism evidence="8 9">
    <name type="scientific">Gemmobacter lanyuensis</name>
    <dbReference type="NCBI Taxonomy" id="1054497"/>
    <lineage>
        <taxon>Bacteria</taxon>
        <taxon>Pseudomonadati</taxon>
        <taxon>Pseudomonadota</taxon>
        <taxon>Alphaproteobacteria</taxon>
        <taxon>Rhodobacterales</taxon>
        <taxon>Paracoccaceae</taxon>
        <taxon>Gemmobacter</taxon>
    </lineage>
</organism>
<feature type="transmembrane region" description="Helical" evidence="6">
    <location>
        <begin position="220"/>
        <end position="241"/>
    </location>
</feature>
<protein>
    <submittedName>
        <fullName evidence="8">Peptide ABC transporter ATP-binding protein</fullName>
    </submittedName>
</protein>
<gene>
    <name evidence="8" type="ORF">GCM10011452_34790</name>
</gene>
<keyword evidence="4 6" id="KW-1133">Transmembrane helix</keyword>
<dbReference type="EMBL" id="BMYQ01000016">
    <property type="protein sequence ID" value="GGW43560.1"/>
    <property type="molecule type" value="Genomic_DNA"/>
</dbReference>
<feature type="transmembrane region" description="Helical" evidence="6">
    <location>
        <begin position="131"/>
        <end position="148"/>
    </location>
</feature>
<keyword evidence="9" id="KW-1185">Reference proteome</keyword>
<feature type="transmembrane region" description="Helical" evidence="6">
    <location>
        <begin position="102"/>
        <end position="124"/>
    </location>
</feature>
<feature type="transmembrane region" description="Helical" evidence="6">
    <location>
        <begin position="160"/>
        <end position="177"/>
    </location>
</feature>
<dbReference type="SUPFAM" id="SSF103481">
    <property type="entry name" value="Multidrug resistance efflux transporter EmrE"/>
    <property type="match status" value="2"/>
</dbReference>